<dbReference type="OrthoDB" id="1361967at2"/>
<dbReference type="AlphaFoldDB" id="A0A1M7L3M5"/>
<keyword evidence="2" id="KW-1185">Reference proteome</keyword>
<evidence type="ECO:0000313" key="2">
    <source>
        <dbReference type="Proteomes" id="UP000184028"/>
    </source>
</evidence>
<name>A0A1M7L3M5_9FLAO</name>
<protein>
    <submittedName>
        <fullName evidence="1">Uncharacterized protein</fullName>
    </submittedName>
</protein>
<dbReference type="RefSeq" id="WP_068844859.1">
    <property type="nucleotide sequence ID" value="NZ_FRBT01000008.1"/>
</dbReference>
<accession>A0A1M7L3M5</accession>
<sequence>MAVREKVINLKLAAGETEVLLTTALETGFVLGAELHTNHTDIDNFAQYGIFDDSGVAFSKPTHVDHWKRREGAGFEDSYKPLFFETESKTFTFKAKTTQAVIKDTYFHLILMYKINPDSCL</sequence>
<gene>
    <name evidence="1" type="ORF">SAMN05444484_108228</name>
</gene>
<evidence type="ECO:0000313" key="1">
    <source>
        <dbReference type="EMBL" id="SHM71893.1"/>
    </source>
</evidence>
<dbReference type="STRING" id="946677.SAMN05444484_108228"/>
<proteinExistence type="predicted"/>
<dbReference type="EMBL" id="FRBT01000008">
    <property type="protein sequence ID" value="SHM71893.1"/>
    <property type="molecule type" value="Genomic_DNA"/>
</dbReference>
<dbReference type="Proteomes" id="UP000184028">
    <property type="component" value="Unassembled WGS sequence"/>
</dbReference>
<reference evidence="2" key="1">
    <citation type="submission" date="2016-11" db="EMBL/GenBank/DDBJ databases">
        <authorList>
            <person name="Varghese N."/>
            <person name="Submissions S."/>
        </authorList>
    </citation>
    <scope>NUCLEOTIDE SEQUENCE [LARGE SCALE GENOMIC DNA]</scope>
    <source>
        <strain evidence="2">DSM 24724</strain>
    </source>
</reference>
<organism evidence="1 2">
    <name type="scientific">Flavobacterium chilense</name>
    <dbReference type="NCBI Taxonomy" id="946677"/>
    <lineage>
        <taxon>Bacteria</taxon>
        <taxon>Pseudomonadati</taxon>
        <taxon>Bacteroidota</taxon>
        <taxon>Flavobacteriia</taxon>
        <taxon>Flavobacteriales</taxon>
        <taxon>Flavobacteriaceae</taxon>
        <taxon>Flavobacterium</taxon>
    </lineage>
</organism>